<dbReference type="AlphaFoldDB" id="A0A6J4R2T5"/>
<accession>A0A6J4R2T5</accession>
<name>A0A6J4R2T5_9ACTN</name>
<feature type="non-terminal residue" evidence="2">
    <location>
        <position position="1"/>
    </location>
</feature>
<feature type="compositionally biased region" description="Basic residues" evidence="1">
    <location>
        <begin position="103"/>
        <end position="115"/>
    </location>
</feature>
<feature type="compositionally biased region" description="Basic and acidic residues" evidence="1">
    <location>
        <begin position="74"/>
        <end position="102"/>
    </location>
</feature>
<proteinExistence type="predicted"/>
<evidence type="ECO:0000256" key="1">
    <source>
        <dbReference type="SAM" id="MobiDB-lite"/>
    </source>
</evidence>
<protein>
    <submittedName>
        <fullName evidence="2">Uncharacterized protein</fullName>
    </submittedName>
</protein>
<sequence length="235" mass="25747">EYGHEHGQHDPRVVDGGLLGLRGPRAVVRGRHPLRRLRPRVPSARTRDGGGVADNRPVLRAARAPGLLPLGPPAEREMAEGAGRDPREEPQRRGSDWGDTRRSRFGHRSRHRRAAGRPLGPDHRRAVAVGDDPGHRRHRHSAPFRLRVLLLNRADPRPLLRGGPDGRLAYSPGDRPRLRRRDGRLDAGHALLALHATPHRCDVPVPHAGGVDTRVPDRLPGGVVASAAGHQDDLV</sequence>
<feature type="compositionally biased region" description="Low complexity" evidence="1">
    <location>
        <begin position="59"/>
        <end position="69"/>
    </location>
</feature>
<evidence type="ECO:0000313" key="2">
    <source>
        <dbReference type="EMBL" id="CAA9453939.1"/>
    </source>
</evidence>
<organism evidence="2">
    <name type="scientific">uncultured Rubrobacteraceae bacterium</name>
    <dbReference type="NCBI Taxonomy" id="349277"/>
    <lineage>
        <taxon>Bacteria</taxon>
        <taxon>Bacillati</taxon>
        <taxon>Actinomycetota</taxon>
        <taxon>Rubrobacteria</taxon>
        <taxon>Rubrobacterales</taxon>
        <taxon>Rubrobacteraceae</taxon>
        <taxon>environmental samples</taxon>
    </lineage>
</organism>
<dbReference type="EMBL" id="CADCUW010000642">
    <property type="protein sequence ID" value="CAA9453939.1"/>
    <property type="molecule type" value="Genomic_DNA"/>
</dbReference>
<gene>
    <name evidence="2" type="ORF">AVDCRST_MAG01-01-4919</name>
</gene>
<feature type="non-terminal residue" evidence="2">
    <location>
        <position position="235"/>
    </location>
</feature>
<feature type="compositionally biased region" description="Basic residues" evidence="1">
    <location>
        <begin position="28"/>
        <end position="39"/>
    </location>
</feature>
<feature type="region of interest" description="Disordered" evidence="1">
    <location>
        <begin position="24"/>
        <end position="139"/>
    </location>
</feature>
<reference evidence="2" key="1">
    <citation type="submission" date="2020-02" db="EMBL/GenBank/DDBJ databases">
        <authorList>
            <person name="Meier V. D."/>
        </authorList>
    </citation>
    <scope>NUCLEOTIDE SEQUENCE</scope>
    <source>
        <strain evidence="2">AVDCRST_MAG01</strain>
    </source>
</reference>